<gene>
    <name evidence="1" type="primary">gb05733</name>
    <name evidence="1" type="ORF">PR202_gb05733</name>
</gene>
<name>A0AAV5E7P6_ELECO</name>
<evidence type="ECO:0000313" key="1">
    <source>
        <dbReference type="EMBL" id="GJN18561.1"/>
    </source>
</evidence>
<dbReference type="AlphaFoldDB" id="A0AAV5E7P6"/>
<organism evidence="1 2">
    <name type="scientific">Eleusine coracana subsp. coracana</name>
    <dbReference type="NCBI Taxonomy" id="191504"/>
    <lineage>
        <taxon>Eukaryota</taxon>
        <taxon>Viridiplantae</taxon>
        <taxon>Streptophyta</taxon>
        <taxon>Embryophyta</taxon>
        <taxon>Tracheophyta</taxon>
        <taxon>Spermatophyta</taxon>
        <taxon>Magnoliopsida</taxon>
        <taxon>Liliopsida</taxon>
        <taxon>Poales</taxon>
        <taxon>Poaceae</taxon>
        <taxon>PACMAD clade</taxon>
        <taxon>Chloridoideae</taxon>
        <taxon>Cynodonteae</taxon>
        <taxon>Eleusininae</taxon>
        <taxon>Eleusine</taxon>
    </lineage>
</organism>
<evidence type="ECO:0000313" key="2">
    <source>
        <dbReference type="Proteomes" id="UP001054889"/>
    </source>
</evidence>
<sequence>MLIFAMVYHCVMPGSSWTTGTRSGTRQPAENMKTNGVVVASLTINITNVPIEESRLGMIGITIEGTTGSARIDIAKKLVMNGSKPPSLTTMMMKPVSGHSLMNCELLADRLVSSQSVSRNMTARQTRVIGSMSTQQLSRHSVAIVCYGQLLACLLGSSSQDLAH</sequence>
<accession>A0AAV5E7P6</accession>
<proteinExistence type="predicted"/>
<keyword evidence="2" id="KW-1185">Reference proteome</keyword>
<comment type="caution">
    <text evidence="1">The sequence shown here is derived from an EMBL/GenBank/DDBJ whole genome shotgun (WGS) entry which is preliminary data.</text>
</comment>
<protein>
    <submittedName>
        <fullName evidence="1">Uncharacterized protein</fullName>
    </submittedName>
</protein>
<reference evidence="1" key="2">
    <citation type="submission" date="2021-12" db="EMBL/GenBank/DDBJ databases">
        <title>Resequencing data analysis of finger millet.</title>
        <authorList>
            <person name="Hatakeyama M."/>
            <person name="Aluri S."/>
            <person name="Balachadran M.T."/>
            <person name="Sivarajan S.R."/>
            <person name="Poveda L."/>
            <person name="Shimizu-Inatsugi R."/>
            <person name="Schlapbach R."/>
            <person name="Sreeman S.M."/>
            <person name="Shimizu K.K."/>
        </authorList>
    </citation>
    <scope>NUCLEOTIDE SEQUENCE</scope>
</reference>
<dbReference type="Proteomes" id="UP001054889">
    <property type="component" value="Unassembled WGS sequence"/>
</dbReference>
<dbReference type="EMBL" id="BQKI01000073">
    <property type="protein sequence ID" value="GJN18561.1"/>
    <property type="molecule type" value="Genomic_DNA"/>
</dbReference>
<reference evidence="1" key="1">
    <citation type="journal article" date="2018" name="DNA Res.">
        <title>Multiple hybrid de novo genome assembly of finger millet, an orphan allotetraploid crop.</title>
        <authorList>
            <person name="Hatakeyama M."/>
            <person name="Aluri S."/>
            <person name="Balachadran M.T."/>
            <person name="Sivarajan S.R."/>
            <person name="Patrignani A."/>
            <person name="Gruter S."/>
            <person name="Poveda L."/>
            <person name="Shimizu-Inatsugi R."/>
            <person name="Baeten J."/>
            <person name="Francoijs K.J."/>
            <person name="Nataraja K.N."/>
            <person name="Reddy Y.A.N."/>
            <person name="Phadnis S."/>
            <person name="Ravikumar R.L."/>
            <person name="Schlapbach R."/>
            <person name="Sreeman S.M."/>
            <person name="Shimizu K.K."/>
        </authorList>
    </citation>
    <scope>NUCLEOTIDE SEQUENCE</scope>
</reference>